<protein>
    <submittedName>
        <fullName evidence="7">NAD(P)-dependent oxidoreductase</fullName>
    </submittedName>
</protein>
<organism evidence="7 8">
    <name type="scientific">Ruoffia tabacinasalis</name>
    <dbReference type="NCBI Taxonomy" id="87458"/>
    <lineage>
        <taxon>Bacteria</taxon>
        <taxon>Bacillati</taxon>
        <taxon>Bacillota</taxon>
        <taxon>Bacilli</taxon>
        <taxon>Lactobacillales</taxon>
        <taxon>Aerococcaceae</taxon>
        <taxon>Ruoffia</taxon>
    </lineage>
</organism>
<dbReference type="SUPFAM" id="SSF51735">
    <property type="entry name" value="NAD(P)-binding Rossmann-fold domains"/>
    <property type="match status" value="1"/>
</dbReference>
<evidence type="ECO:0000256" key="2">
    <source>
        <dbReference type="ARBA" id="ARBA00023002"/>
    </source>
</evidence>
<dbReference type="Gene3D" id="1.10.1040.10">
    <property type="entry name" value="N-(1-d-carboxylethyl)-l-norvaline Dehydrogenase, domain 2"/>
    <property type="match status" value="1"/>
</dbReference>
<sequence>MKVGFIGLGVMGQSMAGHILEAGHELFVFNRTKSKANNLVEQGATWLDTPKEVAEAAELVITIVGYPKDIEEVYYGETGLFAGAHSGSLFIDMTTSTPSLAVQLADKGKELNVGVLDAPVTGGDVGAREGRLAVLVGGHEADLEKAKTVIDTFATNVTHFGEHGAGQHAKAVNQIMVAGTMLGLAEMMTYAKTAELPLDKIVKTIGSGAASNRSLDNYGPRIIQDDYSPGFFVKHFVKDLKIALDESKKMELELPMTELAHKLYTQLAEAGHSDEGTQAIVKLWWDGEFNS</sequence>
<keyword evidence="3" id="KW-0520">NAD</keyword>
<evidence type="ECO:0000313" key="7">
    <source>
        <dbReference type="EMBL" id="TLQ39872.1"/>
    </source>
</evidence>
<feature type="active site" evidence="4">
    <location>
        <position position="170"/>
    </location>
</feature>
<reference evidence="7 8" key="1">
    <citation type="submission" date="2019-05" db="EMBL/GenBank/DDBJ databases">
        <title>The metagenome of a microbial culture collection derived from dairy environment covers the genomic content of the human microbiome.</title>
        <authorList>
            <person name="Roder T."/>
            <person name="Wuthrich D."/>
            <person name="Sattari Z."/>
            <person name="Von Ah U."/>
            <person name="Bar C."/>
            <person name="Ronchi F."/>
            <person name="Macpherson A.J."/>
            <person name="Ganal-Vonarburg S.C."/>
            <person name="Bruggmann R."/>
            <person name="Vergeres G."/>
        </authorList>
    </citation>
    <scope>NUCLEOTIDE SEQUENCE [LARGE SCALE GENOMIC DNA]</scope>
    <source>
        <strain evidence="7 8">FAM 24227</strain>
    </source>
</reference>
<dbReference type="Pfam" id="PF03446">
    <property type="entry name" value="NAD_binding_2"/>
    <property type="match status" value="1"/>
</dbReference>
<proteinExistence type="inferred from homology"/>
<dbReference type="PIRSF" id="PIRSF000103">
    <property type="entry name" value="HIBADH"/>
    <property type="match status" value="1"/>
</dbReference>
<evidence type="ECO:0000313" key="8">
    <source>
        <dbReference type="Proteomes" id="UP000306420"/>
    </source>
</evidence>
<dbReference type="GO" id="GO:0050661">
    <property type="term" value="F:NADP binding"/>
    <property type="evidence" value="ECO:0007669"/>
    <property type="project" value="InterPro"/>
</dbReference>
<dbReference type="SUPFAM" id="SSF48179">
    <property type="entry name" value="6-phosphogluconate dehydrogenase C-terminal domain-like"/>
    <property type="match status" value="1"/>
</dbReference>
<evidence type="ECO:0000256" key="3">
    <source>
        <dbReference type="ARBA" id="ARBA00023027"/>
    </source>
</evidence>
<gene>
    <name evidence="7" type="ORF">FEZ33_10040</name>
</gene>
<keyword evidence="2" id="KW-0560">Oxidoreductase</keyword>
<dbReference type="InterPro" id="IPR008927">
    <property type="entry name" value="6-PGluconate_DH-like_C_sf"/>
</dbReference>
<comment type="caution">
    <text evidence="7">The sequence shown here is derived from an EMBL/GenBank/DDBJ whole genome shotgun (WGS) entry which is preliminary data.</text>
</comment>
<dbReference type="PROSITE" id="PS00895">
    <property type="entry name" value="3_HYDROXYISOBUT_DH"/>
    <property type="match status" value="1"/>
</dbReference>
<dbReference type="InterPro" id="IPR013328">
    <property type="entry name" value="6PGD_dom2"/>
</dbReference>
<comment type="similarity">
    <text evidence="1">Belongs to the HIBADH-related family.</text>
</comment>
<dbReference type="GO" id="GO:0016054">
    <property type="term" value="P:organic acid catabolic process"/>
    <property type="evidence" value="ECO:0007669"/>
    <property type="project" value="UniProtKB-ARBA"/>
</dbReference>
<dbReference type="Pfam" id="PF14833">
    <property type="entry name" value="NAD_binding_11"/>
    <property type="match status" value="1"/>
</dbReference>
<dbReference type="PANTHER" id="PTHR43060:SF15">
    <property type="entry name" value="3-HYDROXYISOBUTYRATE DEHYDROGENASE-LIKE 1, MITOCHONDRIAL-RELATED"/>
    <property type="match status" value="1"/>
</dbReference>
<dbReference type="Gene3D" id="3.40.50.720">
    <property type="entry name" value="NAD(P)-binding Rossmann-like Domain"/>
    <property type="match status" value="1"/>
</dbReference>
<dbReference type="InterPro" id="IPR029154">
    <property type="entry name" value="HIBADH-like_NADP-bd"/>
</dbReference>
<evidence type="ECO:0000256" key="1">
    <source>
        <dbReference type="ARBA" id="ARBA00009080"/>
    </source>
</evidence>
<dbReference type="PANTHER" id="PTHR43060">
    <property type="entry name" value="3-HYDROXYISOBUTYRATE DEHYDROGENASE-LIKE 1, MITOCHONDRIAL-RELATED"/>
    <property type="match status" value="1"/>
</dbReference>
<dbReference type="GO" id="GO:0016491">
    <property type="term" value="F:oxidoreductase activity"/>
    <property type="evidence" value="ECO:0007669"/>
    <property type="project" value="UniProtKB-KW"/>
</dbReference>
<evidence type="ECO:0000259" key="5">
    <source>
        <dbReference type="Pfam" id="PF03446"/>
    </source>
</evidence>
<dbReference type="InterPro" id="IPR006115">
    <property type="entry name" value="6PGDH_NADP-bd"/>
</dbReference>
<dbReference type="OrthoDB" id="9786703at2"/>
<dbReference type="RefSeq" id="WP_138405253.1">
    <property type="nucleotide sequence ID" value="NZ_VBSP01000045.1"/>
</dbReference>
<name>A0A5R9DX83_9LACT</name>
<accession>A0A5R9DX83</accession>
<dbReference type="InterPro" id="IPR036291">
    <property type="entry name" value="NAD(P)-bd_dom_sf"/>
</dbReference>
<feature type="domain" description="6-phosphogluconate dehydrogenase NADP-binding" evidence="5">
    <location>
        <begin position="2"/>
        <end position="161"/>
    </location>
</feature>
<dbReference type="GO" id="GO:0051287">
    <property type="term" value="F:NAD binding"/>
    <property type="evidence" value="ECO:0007669"/>
    <property type="project" value="InterPro"/>
</dbReference>
<evidence type="ECO:0000259" key="6">
    <source>
        <dbReference type="Pfam" id="PF14833"/>
    </source>
</evidence>
<dbReference type="InterPro" id="IPR015815">
    <property type="entry name" value="HIBADH-related"/>
</dbReference>
<evidence type="ECO:0000256" key="4">
    <source>
        <dbReference type="PIRSR" id="PIRSR000103-1"/>
    </source>
</evidence>
<dbReference type="AlphaFoldDB" id="A0A5R9DX83"/>
<dbReference type="InterPro" id="IPR002204">
    <property type="entry name" value="3-OH-isobutyrate_DH-rel_CS"/>
</dbReference>
<dbReference type="EMBL" id="VBSP01000045">
    <property type="protein sequence ID" value="TLQ39872.1"/>
    <property type="molecule type" value="Genomic_DNA"/>
</dbReference>
<feature type="domain" description="3-hydroxyisobutyrate dehydrogenase-like NAD-binding" evidence="6">
    <location>
        <begin position="164"/>
        <end position="284"/>
    </location>
</feature>
<dbReference type="Proteomes" id="UP000306420">
    <property type="component" value="Unassembled WGS sequence"/>
</dbReference>